<dbReference type="PROSITE" id="PS50800">
    <property type="entry name" value="SAP"/>
    <property type="match status" value="1"/>
</dbReference>
<dbReference type="SUPFAM" id="SSF56281">
    <property type="entry name" value="Metallo-hydrolase/oxidoreductase"/>
    <property type="match status" value="1"/>
</dbReference>
<evidence type="ECO:0000256" key="5">
    <source>
        <dbReference type="ARBA" id="ARBA00022723"/>
    </source>
</evidence>
<feature type="region of interest" description="Disordered" evidence="9">
    <location>
        <begin position="620"/>
        <end position="645"/>
    </location>
</feature>
<comment type="subunit">
    <text evidence="2">Homodimer.</text>
</comment>
<evidence type="ECO:0000256" key="4">
    <source>
        <dbReference type="ARBA" id="ARBA00022722"/>
    </source>
</evidence>
<dbReference type="SMART" id="SM00513">
    <property type="entry name" value="SAP"/>
    <property type="match status" value="1"/>
</dbReference>
<dbReference type="Proteomes" id="UP001497392">
    <property type="component" value="Unassembled WGS sequence"/>
</dbReference>
<protein>
    <submittedName>
        <fullName evidence="11">G246 protein</fullName>
    </submittedName>
</protein>
<dbReference type="InterPro" id="IPR036866">
    <property type="entry name" value="RibonucZ/Hydroxyglut_hydro"/>
</dbReference>
<evidence type="ECO:0000259" key="10">
    <source>
        <dbReference type="PROSITE" id="PS50800"/>
    </source>
</evidence>
<comment type="caution">
    <text evidence="11">The sequence shown here is derived from an EMBL/GenBank/DDBJ whole genome shotgun (WGS) entry which is preliminary data.</text>
</comment>
<dbReference type="Gene3D" id="1.10.720.30">
    <property type="entry name" value="SAP domain"/>
    <property type="match status" value="1"/>
</dbReference>
<dbReference type="InterPro" id="IPR036361">
    <property type="entry name" value="SAP_dom_sf"/>
</dbReference>
<dbReference type="PANTHER" id="PTHR46018:SF2">
    <property type="entry name" value="ZINC PHOSPHODIESTERASE ELAC PROTEIN 1"/>
    <property type="match status" value="1"/>
</dbReference>
<feature type="region of interest" description="Disordered" evidence="9">
    <location>
        <begin position="95"/>
        <end position="216"/>
    </location>
</feature>
<gene>
    <name evidence="11" type="primary">g246</name>
    <name evidence="11" type="ORF">VP750_LOCUS214</name>
</gene>
<dbReference type="SUPFAM" id="SSF68906">
    <property type="entry name" value="SAP domain"/>
    <property type="match status" value="1"/>
</dbReference>
<dbReference type="InterPro" id="IPR013471">
    <property type="entry name" value="RNase_Z/BN"/>
</dbReference>
<evidence type="ECO:0000313" key="12">
    <source>
        <dbReference type="Proteomes" id="UP001497392"/>
    </source>
</evidence>
<feature type="compositionally biased region" description="Acidic residues" evidence="9">
    <location>
        <begin position="157"/>
        <end position="167"/>
    </location>
</feature>
<keyword evidence="6" id="KW-0255">Endonuclease</keyword>
<dbReference type="Pfam" id="PF02037">
    <property type="entry name" value="SAP"/>
    <property type="match status" value="1"/>
</dbReference>
<evidence type="ECO:0000256" key="3">
    <source>
        <dbReference type="ARBA" id="ARBA00022694"/>
    </source>
</evidence>
<name>A0ABP1FF91_9CHLO</name>
<reference evidence="11 12" key="1">
    <citation type="submission" date="2024-06" db="EMBL/GenBank/DDBJ databases">
        <authorList>
            <person name="Kraege A."/>
            <person name="Thomma B."/>
        </authorList>
    </citation>
    <scope>NUCLEOTIDE SEQUENCE [LARGE SCALE GENOMIC DNA]</scope>
</reference>
<keyword evidence="8" id="KW-0862">Zinc</keyword>
<dbReference type="EMBL" id="CAXHTA020000001">
    <property type="protein sequence ID" value="CAL5218555.1"/>
    <property type="molecule type" value="Genomic_DNA"/>
</dbReference>
<dbReference type="Gene3D" id="3.60.15.10">
    <property type="entry name" value="Ribonuclease Z/Hydroxyacylglutathione hydrolase-like"/>
    <property type="match status" value="1"/>
</dbReference>
<proteinExistence type="inferred from homology"/>
<organism evidence="11 12">
    <name type="scientific">Coccomyxa viridis</name>
    <dbReference type="NCBI Taxonomy" id="1274662"/>
    <lineage>
        <taxon>Eukaryota</taxon>
        <taxon>Viridiplantae</taxon>
        <taxon>Chlorophyta</taxon>
        <taxon>core chlorophytes</taxon>
        <taxon>Trebouxiophyceae</taxon>
        <taxon>Trebouxiophyceae incertae sedis</taxon>
        <taxon>Coccomyxaceae</taxon>
        <taxon>Coccomyxa</taxon>
    </lineage>
</organism>
<dbReference type="HAMAP" id="MF_01818">
    <property type="entry name" value="RNase_Z_BN"/>
    <property type="match status" value="1"/>
</dbReference>
<evidence type="ECO:0000256" key="1">
    <source>
        <dbReference type="ARBA" id="ARBA00001947"/>
    </source>
</evidence>
<evidence type="ECO:0000256" key="6">
    <source>
        <dbReference type="ARBA" id="ARBA00022759"/>
    </source>
</evidence>
<dbReference type="PANTHER" id="PTHR46018">
    <property type="entry name" value="ZINC PHOSPHODIESTERASE ELAC PROTEIN 1"/>
    <property type="match status" value="1"/>
</dbReference>
<sequence>MHRALPVAAITLQHKTTASDSGDHFDIRQQLREGRKVSKAQIKGYKVAQLREALQEEGLSTKGLKAELVERLYELVQTLSQEDKDPSGLLGLASTAERSAQAEDPSTSPEEPAQDDLRSHTLDAQSEALEEHEDATAVASTPTTASTGDSQHSAEAESNDLESEEDQLSSFPAVAIQQRPANNESVSEDSADSTAAAVSVRGAAQQGSRDPLRDLSIPDPVASKTGLAVTWLGTSSGAPTLKRNVSCIAVRLPSSTFLVDAGEGSCRQVEQAQIHAGRVKALFVTHLHGDHCFGIPGLLRSVSSAREGTPLASEAFRIFGPPGLRALVTSALAFDATPLCMPIAVTEWSIDPEAGHPLQPATDVPGAVGQVQFGRAGPDMSPGVEELIAKASKQNRYQRRRGFQLPEHDVDLIEGLTWTVPCDDGIIVTAAQLQHRLPCWGYVFREAGQPPLPDPAKLAASGATEEAVQSAIVQGPKAIVQLPSGEQVPVRSLVVPPVKGRKVVLLGDTCDSHAILSVGKSADVLSHEATFTADMYAKARIAQHSTAPMAGNFARQLGAQTLVLTHFSGRFTEFRGKGEEDALPRDIHALKMQAMHTFGSNKIFAASDFFTYQVPRVRKSPAAAPKGAKRPAEAAQEPERAAAMA</sequence>
<evidence type="ECO:0000256" key="9">
    <source>
        <dbReference type="SAM" id="MobiDB-lite"/>
    </source>
</evidence>
<feature type="domain" description="SAP" evidence="10">
    <location>
        <begin position="42"/>
        <end position="76"/>
    </location>
</feature>
<keyword evidence="5" id="KW-0479">Metal-binding</keyword>
<evidence type="ECO:0000313" key="11">
    <source>
        <dbReference type="EMBL" id="CAL5218555.1"/>
    </source>
</evidence>
<keyword evidence="12" id="KW-1185">Reference proteome</keyword>
<keyword evidence="4" id="KW-0540">Nuclease</keyword>
<dbReference type="InterPro" id="IPR003034">
    <property type="entry name" value="SAP_dom"/>
</dbReference>
<evidence type="ECO:0000256" key="8">
    <source>
        <dbReference type="ARBA" id="ARBA00022833"/>
    </source>
</evidence>
<keyword evidence="7" id="KW-0378">Hydrolase</keyword>
<dbReference type="InterPro" id="IPR001279">
    <property type="entry name" value="Metallo-B-lactamas"/>
</dbReference>
<keyword evidence="3" id="KW-0819">tRNA processing</keyword>
<comment type="cofactor">
    <cofactor evidence="1">
        <name>Zn(2+)</name>
        <dbReference type="ChEBI" id="CHEBI:29105"/>
    </cofactor>
</comment>
<dbReference type="CDD" id="cd07717">
    <property type="entry name" value="RNaseZ_ZiPD-like_MBL-fold"/>
    <property type="match status" value="1"/>
</dbReference>
<evidence type="ECO:0000256" key="2">
    <source>
        <dbReference type="ARBA" id="ARBA00011738"/>
    </source>
</evidence>
<feature type="compositionally biased region" description="Low complexity" evidence="9">
    <location>
        <begin position="136"/>
        <end position="147"/>
    </location>
</feature>
<accession>A0ABP1FF91</accession>
<dbReference type="Pfam" id="PF00753">
    <property type="entry name" value="Lactamase_B"/>
    <property type="match status" value="1"/>
</dbReference>
<evidence type="ECO:0000256" key="7">
    <source>
        <dbReference type="ARBA" id="ARBA00022801"/>
    </source>
</evidence>